<keyword evidence="2" id="KW-1185">Reference proteome</keyword>
<name>A0A183DHB9_9BILA</name>
<evidence type="ECO:0000313" key="2">
    <source>
        <dbReference type="Proteomes" id="UP000271098"/>
    </source>
</evidence>
<reference evidence="3" key="1">
    <citation type="submission" date="2016-06" db="UniProtKB">
        <authorList>
            <consortium name="WormBaseParasite"/>
        </authorList>
    </citation>
    <scope>IDENTIFICATION</scope>
</reference>
<protein>
    <submittedName>
        <fullName evidence="3">Apple domain-containing protein</fullName>
    </submittedName>
</protein>
<gene>
    <name evidence="1" type="ORF">GPUH_LOCUS8109</name>
</gene>
<evidence type="ECO:0000313" key="1">
    <source>
        <dbReference type="EMBL" id="VDK60834.1"/>
    </source>
</evidence>
<dbReference type="EMBL" id="UYRT01022777">
    <property type="protein sequence ID" value="VDK60834.1"/>
    <property type="molecule type" value="Genomic_DNA"/>
</dbReference>
<organism evidence="3">
    <name type="scientific">Gongylonema pulchrum</name>
    <dbReference type="NCBI Taxonomy" id="637853"/>
    <lineage>
        <taxon>Eukaryota</taxon>
        <taxon>Metazoa</taxon>
        <taxon>Ecdysozoa</taxon>
        <taxon>Nematoda</taxon>
        <taxon>Chromadorea</taxon>
        <taxon>Rhabditida</taxon>
        <taxon>Spirurina</taxon>
        <taxon>Spiruromorpha</taxon>
        <taxon>Spiruroidea</taxon>
        <taxon>Gongylonematidae</taxon>
        <taxon>Gongylonema</taxon>
    </lineage>
</organism>
<evidence type="ECO:0000313" key="3">
    <source>
        <dbReference type="WBParaSite" id="GPUH_0000811901-mRNA-1"/>
    </source>
</evidence>
<accession>A0A183DHB9</accession>
<proteinExistence type="predicted"/>
<reference evidence="1 2" key="2">
    <citation type="submission" date="2018-11" db="EMBL/GenBank/DDBJ databases">
        <authorList>
            <consortium name="Pathogen Informatics"/>
        </authorList>
    </citation>
    <scope>NUCLEOTIDE SEQUENCE [LARGE SCALE GENOMIC DNA]</scope>
</reference>
<dbReference type="Proteomes" id="UP000271098">
    <property type="component" value="Unassembled WGS sequence"/>
</dbReference>
<dbReference type="AlphaFoldDB" id="A0A183DHB9"/>
<sequence length="99" mass="11226">MSHRCFSQLLRAVGLYSCRMHSNGCSFCVHKSFGFRLFHPGLIGQNKIMRGSNRKTNKFTVTQCQKLCLQTVVGSSCSFVNTDFSFYCVRDPFGKVVSR</sequence>
<dbReference type="WBParaSite" id="GPUH_0000811901-mRNA-1">
    <property type="protein sequence ID" value="GPUH_0000811901-mRNA-1"/>
    <property type="gene ID" value="GPUH_0000811901"/>
</dbReference>